<evidence type="ECO:0000256" key="14">
    <source>
        <dbReference type="ARBA" id="ARBA00022777"/>
    </source>
</evidence>
<evidence type="ECO:0000256" key="12">
    <source>
        <dbReference type="ARBA" id="ARBA00022737"/>
    </source>
</evidence>
<comment type="catalytic activity">
    <reaction evidence="20">
        <text>L-threonyl-[protein] + ATP = O-phospho-L-threonyl-[protein] + ADP + H(+)</text>
        <dbReference type="Rhea" id="RHEA:46608"/>
        <dbReference type="Rhea" id="RHEA-COMP:11060"/>
        <dbReference type="Rhea" id="RHEA-COMP:11605"/>
        <dbReference type="ChEBI" id="CHEBI:15378"/>
        <dbReference type="ChEBI" id="CHEBI:30013"/>
        <dbReference type="ChEBI" id="CHEBI:30616"/>
        <dbReference type="ChEBI" id="CHEBI:61977"/>
        <dbReference type="ChEBI" id="CHEBI:456216"/>
        <dbReference type="EC" id="2.7.11.1"/>
    </reaction>
</comment>
<dbReference type="FunFam" id="3.30.200.20:FF:000432">
    <property type="entry name" value="LRR receptor-like serine/threonine-protein kinase EFR"/>
    <property type="match status" value="1"/>
</dbReference>
<proteinExistence type="inferred from homology"/>
<keyword evidence="11 24" id="KW-0732">Signal</keyword>
<protein>
    <recommendedName>
        <fullName evidence="4">non-specific serine/threonine protein kinase</fullName>
        <ecNumber evidence="4">2.7.11.1</ecNumber>
    </recommendedName>
</protein>
<evidence type="ECO:0000256" key="6">
    <source>
        <dbReference type="ARBA" id="ARBA00022527"/>
    </source>
</evidence>
<keyword evidence="6" id="KW-0723">Serine/threonine-protein kinase</keyword>
<dbReference type="PROSITE" id="PS50011">
    <property type="entry name" value="PROTEIN_KINASE_DOM"/>
    <property type="match status" value="1"/>
</dbReference>
<keyword evidence="17 23" id="KW-0472">Membrane</keyword>
<evidence type="ECO:0000256" key="9">
    <source>
        <dbReference type="ARBA" id="ARBA00022679"/>
    </source>
</evidence>
<dbReference type="SMART" id="SM00220">
    <property type="entry name" value="S_TKc"/>
    <property type="match status" value="1"/>
</dbReference>
<dbReference type="Gene3D" id="3.30.200.20">
    <property type="entry name" value="Phosphorylase Kinase, domain 1"/>
    <property type="match status" value="1"/>
</dbReference>
<gene>
    <name evidence="27" type="primary">LOC108854249</name>
</gene>
<dbReference type="InterPro" id="IPR013210">
    <property type="entry name" value="LRR_N_plant-typ"/>
</dbReference>
<evidence type="ECO:0000256" key="10">
    <source>
        <dbReference type="ARBA" id="ARBA00022692"/>
    </source>
</evidence>
<keyword evidence="10 23" id="KW-0812">Transmembrane</keyword>
<dbReference type="InterPro" id="IPR000719">
    <property type="entry name" value="Prot_kinase_dom"/>
</dbReference>
<evidence type="ECO:0000256" key="15">
    <source>
        <dbReference type="ARBA" id="ARBA00022840"/>
    </source>
</evidence>
<dbReference type="InterPro" id="IPR055414">
    <property type="entry name" value="LRR_R13L4/SHOC2-like"/>
</dbReference>
<evidence type="ECO:0000256" key="2">
    <source>
        <dbReference type="ARBA" id="ARBA00004479"/>
    </source>
</evidence>
<dbReference type="InterPro" id="IPR017441">
    <property type="entry name" value="Protein_kinase_ATP_BS"/>
</dbReference>
<comment type="similarity">
    <text evidence="3">Belongs to the protein kinase superfamily. Ser/Thr protein kinase family.</text>
</comment>
<sequence>MRLFLLYSFSAIMLLEAYRFTDETDSRALLDFKSQVSEDTQVVLFSWNSSFPLCNWKGVTCGVKHKRVTRLGLGGSQLGGVISPSIGNLSFLISLDLSNNSFSGTIPHEVGNLFRLRYLDMSSNGLGGMIPIGIFNCSRLLRLYLNSNHLGGGVHSELGSLKKLVMLNLGENNLTGKLPPSLGNLTSLTEFQLYDNRVEGEIPGDIARLNRMVVFSLAGNEFSGGFPHAIYNFSSLEYLIIPNNYFSGFLRTDFGKLLPNLVKLYMGYNYFKGAIPATLANISSLQNLLINDNNMTGSIPSSIGKLRQLRYVFFSNNFWVGDLQFLDALTNCTQLVTLSASKSTLGGHLPSSLANLSTHLRFLDLQENVISGSIPHGIGNLISLQGLSLGGNMLTGLLTTSISKLLRLQALDLGYNSISGDIPSSIGNLTRLEKLYVANNSFEGTITRSLGNCTSLLHLLIMSNKLRGTIPEDIMRIQSLVILDVSGNSLTGSLPEDVGRLENLVDLWAANNKLSGQLPQTLGNCLSLETLFLQGNSFDGVIPDIRGLVGLKAVDFSSNSLFGSIPAYLANFSSLGYLNLSFNNFEGSVPTEGKFQNASIVSIFGNKNLCGGIKELKLKPCSRGSNHSSSSKHSYGSRNVKIGVSIGISFLLLLFVASVCLCLFRKRKKNQQTNNSATSTLEVFHERMSYGEIQNATDGFSSGNMIGSGSFGTVFKASFPAENKVVAVKVLNMQRRGAMKSFIAECESLKGIRHRNLVNLLTACSSTDFQGNEFKALIYEFMPNGNLDMWLHQEEVEETHRPSRALTLLERLNIAVDVAFVLEYLHLHCFEAIAHCDIKPSNVLLDDDMTAHVSDFGLARLLNFDQESFFNQLSSAGVRGTIGYAAPEYGVGGQPSIHGDVYSFGILLLEMITGKRPTSHFLEGNFSLHSYIKSALPEGVLDITDESILNNGLRVGFPIAECLTLVLEVGLRCSEESPTNRLAVSEARKELISVRERFFKTRRTVRR</sequence>
<evidence type="ECO:0000256" key="21">
    <source>
        <dbReference type="ARBA" id="ARBA00048679"/>
    </source>
</evidence>
<dbReference type="GO" id="GO:0005524">
    <property type="term" value="F:ATP binding"/>
    <property type="evidence" value="ECO:0007669"/>
    <property type="project" value="UniProtKB-UniRule"/>
</dbReference>
<evidence type="ECO:0000256" key="11">
    <source>
        <dbReference type="ARBA" id="ARBA00022729"/>
    </source>
</evidence>
<accession>A0A6J0NEX6</accession>
<evidence type="ECO:0000256" key="13">
    <source>
        <dbReference type="ARBA" id="ARBA00022741"/>
    </source>
</evidence>
<dbReference type="Proteomes" id="UP000504610">
    <property type="component" value="Chromosome 4"/>
</dbReference>
<evidence type="ECO:0000256" key="19">
    <source>
        <dbReference type="ARBA" id="ARBA00023180"/>
    </source>
</evidence>
<feature type="transmembrane region" description="Helical" evidence="23">
    <location>
        <begin position="642"/>
        <end position="664"/>
    </location>
</feature>
<evidence type="ECO:0000313" key="27">
    <source>
        <dbReference type="RefSeq" id="XP_018483277.2"/>
    </source>
</evidence>
<dbReference type="Pfam" id="PF08263">
    <property type="entry name" value="LRRNT_2"/>
    <property type="match status" value="1"/>
</dbReference>
<dbReference type="AlphaFoldDB" id="A0A6J0NEX6"/>
<feature type="chain" id="PRO_5040988422" description="non-specific serine/threonine protein kinase" evidence="24">
    <location>
        <begin position="18"/>
        <end position="1007"/>
    </location>
</feature>
<keyword evidence="9" id="KW-0808">Transferase</keyword>
<dbReference type="PROSITE" id="PS00108">
    <property type="entry name" value="PROTEIN_KINASE_ST"/>
    <property type="match status" value="1"/>
</dbReference>
<feature type="domain" description="Protein kinase" evidence="25">
    <location>
        <begin position="700"/>
        <end position="999"/>
    </location>
</feature>
<dbReference type="Pfam" id="PF07714">
    <property type="entry name" value="PK_Tyr_Ser-Thr"/>
    <property type="match status" value="1"/>
</dbReference>
<keyword evidence="7" id="KW-0597">Phosphoprotein</keyword>
<dbReference type="EC" id="2.7.11.1" evidence="4"/>
<keyword evidence="19" id="KW-0325">Glycoprotein</keyword>
<dbReference type="PROSITE" id="PS00107">
    <property type="entry name" value="PROTEIN_KINASE_ATP"/>
    <property type="match status" value="1"/>
</dbReference>
<dbReference type="SUPFAM" id="SSF52058">
    <property type="entry name" value="L domain-like"/>
    <property type="match status" value="2"/>
</dbReference>
<dbReference type="InterPro" id="IPR001611">
    <property type="entry name" value="Leu-rich_rpt"/>
</dbReference>
<dbReference type="InterPro" id="IPR008271">
    <property type="entry name" value="Ser/Thr_kinase_AS"/>
</dbReference>
<dbReference type="InterPro" id="IPR001245">
    <property type="entry name" value="Ser-Thr/Tyr_kinase_cat_dom"/>
</dbReference>
<dbReference type="RefSeq" id="XP_018483277.2">
    <property type="nucleotide sequence ID" value="XM_018627775.2"/>
</dbReference>
<keyword evidence="8" id="KW-0433">Leucine-rich repeat</keyword>
<feature type="binding site" evidence="22">
    <location>
        <position position="729"/>
    </location>
    <ligand>
        <name>ATP</name>
        <dbReference type="ChEBI" id="CHEBI:30616"/>
    </ligand>
</feature>
<evidence type="ECO:0000256" key="24">
    <source>
        <dbReference type="SAM" id="SignalP"/>
    </source>
</evidence>
<dbReference type="FunFam" id="3.80.10.10:FF:000288">
    <property type="entry name" value="LRR receptor-like serine/threonine-protein kinase EFR"/>
    <property type="match status" value="1"/>
</dbReference>
<keyword evidence="15 22" id="KW-0067">ATP-binding</keyword>
<evidence type="ECO:0000313" key="26">
    <source>
        <dbReference type="Proteomes" id="UP000504610"/>
    </source>
</evidence>
<dbReference type="PANTHER" id="PTHR48005:SF88">
    <property type="entry name" value="PROTEIN KINASE DOMAIN-CONTAINING PROTEIN"/>
    <property type="match status" value="1"/>
</dbReference>
<keyword evidence="13 22" id="KW-0547">Nucleotide-binding</keyword>
<keyword evidence="5" id="KW-1003">Cell membrane</keyword>
<dbReference type="FunFam" id="1.10.510.10:FF:000358">
    <property type="entry name" value="Putative leucine-rich repeat receptor-like serine/threonine-protein kinase"/>
    <property type="match status" value="1"/>
</dbReference>
<dbReference type="GeneID" id="108854249"/>
<evidence type="ECO:0000256" key="16">
    <source>
        <dbReference type="ARBA" id="ARBA00022989"/>
    </source>
</evidence>
<dbReference type="KEGG" id="rsz:108854249"/>
<dbReference type="FunFam" id="3.80.10.10:FF:000095">
    <property type="entry name" value="LRR receptor-like serine/threonine-protein kinase GSO1"/>
    <property type="match status" value="1"/>
</dbReference>
<comment type="catalytic activity">
    <reaction evidence="21">
        <text>L-seryl-[protein] + ATP = O-phospho-L-seryl-[protein] + ADP + H(+)</text>
        <dbReference type="Rhea" id="RHEA:17989"/>
        <dbReference type="Rhea" id="RHEA-COMP:9863"/>
        <dbReference type="Rhea" id="RHEA-COMP:11604"/>
        <dbReference type="ChEBI" id="CHEBI:15378"/>
        <dbReference type="ChEBI" id="CHEBI:29999"/>
        <dbReference type="ChEBI" id="CHEBI:30616"/>
        <dbReference type="ChEBI" id="CHEBI:83421"/>
        <dbReference type="ChEBI" id="CHEBI:456216"/>
        <dbReference type="EC" id="2.7.11.1"/>
    </reaction>
</comment>
<evidence type="ECO:0000256" key="22">
    <source>
        <dbReference type="PROSITE-ProRule" id="PRU10141"/>
    </source>
</evidence>
<reference evidence="26" key="1">
    <citation type="journal article" date="2019" name="Database">
        <title>The radish genome database (RadishGD): an integrated information resource for radish genomics.</title>
        <authorList>
            <person name="Yu H.J."/>
            <person name="Baek S."/>
            <person name="Lee Y.J."/>
            <person name="Cho A."/>
            <person name="Mun J.H."/>
        </authorList>
    </citation>
    <scope>NUCLEOTIDE SEQUENCE [LARGE SCALE GENOMIC DNA]</scope>
    <source>
        <strain evidence="26">cv. WK10039</strain>
    </source>
</reference>
<evidence type="ECO:0000256" key="17">
    <source>
        <dbReference type="ARBA" id="ARBA00023136"/>
    </source>
</evidence>
<evidence type="ECO:0000256" key="5">
    <source>
        <dbReference type="ARBA" id="ARBA00022475"/>
    </source>
</evidence>
<feature type="signal peptide" evidence="24">
    <location>
        <begin position="1"/>
        <end position="17"/>
    </location>
</feature>
<dbReference type="InterPro" id="IPR003591">
    <property type="entry name" value="Leu-rich_rpt_typical-subtyp"/>
</dbReference>
<dbReference type="Pfam" id="PF23598">
    <property type="entry name" value="LRR_14"/>
    <property type="match status" value="1"/>
</dbReference>
<evidence type="ECO:0000256" key="1">
    <source>
        <dbReference type="ARBA" id="ARBA00004162"/>
    </source>
</evidence>
<dbReference type="PANTHER" id="PTHR48005">
    <property type="entry name" value="LEUCINE RICH REPEAT KINASE 2"/>
    <property type="match status" value="1"/>
</dbReference>
<evidence type="ECO:0000256" key="4">
    <source>
        <dbReference type="ARBA" id="ARBA00012513"/>
    </source>
</evidence>
<name>A0A6J0NEX6_RAPSA</name>
<keyword evidence="12" id="KW-0677">Repeat</keyword>
<evidence type="ECO:0000256" key="7">
    <source>
        <dbReference type="ARBA" id="ARBA00022553"/>
    </source>
</evidence>
<dbReference type="Gene3D" id="1.10.510.10">
    <property type="entry name" value="Transferase(Phosphotransferase) domain 1"/>
    <property type="match status" value="1"/>
</dbReference>
<keyword evidence="16 23" id="KW-1133">Transmembrane helix</keyword>
<dbReference type="GO" id="GO:0004674">
    <property type="term" value="F:protein serine/threonine kinase activity"/>
    <property type="evidence" value="ECO:0007669"/>
    <property type="project" value="UniProtKB-KW"/>
</dbReference>
<keyword evidence="14" id="KW-0418">Kinase</keyword>
<comment type="subcellular location">
    <subcellularLocation>
        <location evidence="1">Cell membrane</location>
        <topology evidence="1">Single-pass membrane protein</topology>
    </subcellularLocation>
    <subcellularLocation>
        <location evidence="2">Membrane</location>
        <topology evidence="2">Single-pass type I membrane protein</topology>
    </subcellularLocation>
</comment>
<keyword evidence="18" id="KW-0675">Receptor</keyword>
<dbReference type="SUPFAM" id="SSF56112">
    <property type="entry name" value="Protein kinase-like (PK-like)"/>
    <property type="match status" value="1"/>
</dbReference>
<dbReference type="GO" id="GO:0005886">
    <property type="term" value="C:plasma membrane"/>
    <property type="evidence" value="ECO:0007669"/>
    <property type="project" value="UniProtKB-SubCell"/>
</dbReference>
<reference evidence="27" key="2">
    <citation type="submission" date="2025-08" db="UniProtKB">
        <authorList>
            <consortium name="RefSeq"/>
        </authorList>
    </citation>
    <scope>IDENTIFICATION</scope>
    <source>
        <tissue evidence="27">Leaf</tissue>
    </source>
</reference>
<dbReference type="Gene3D" id="3.80.10.10">
    <property type="entry name" value="Ribonuclease Inhibitor"/>
    <property type="match status" value="4"/>
</dbReference>
<dbReference type="SMART" id="SM00369">
    <property type="entry name" value="LRR_TYP"/>
    <property type="match status" value="7"/>
</dbReference>
<evidence type="ECO:0000256" key="23">
    <source>
        <dbReference type="SAM" id="Phobius"/>
    </source>
</evidence>
<organism evidence="26 27">
    <name type="scientific">Raphanus sativus</name>
    <name type="common">Radish</name>
    <name type="synonym">Raphanus raphanistrum var. sativus</name>
    <dbReference type="NCBI Taxonomy" id="3726"/>
    <lineage>
        <taxon>Eukaryota</taxon>
        <taxon>Viridiplantae</taxon>
        <taxon>Streptophyta</taxon>
        <taxon>Embryophyta</taxon>
        <taxon>Tracheophyta</taxon>
        <taxon>Spermatophyta</taxon>
        <taxon>Magnoliopsida</taxon>
        <taxon>eudicotyledons</taxon>
        <taxon>Gunneridae</taxon>
        <taxon>Pentapetalae</taxon>
        <taxon>rosids</taxon>
        <taxon>malvids</taxon>
        <taxon>Brassicales</taxon>
        <taxon>Brassicaceae</taxon>
        <taxon>Brassiceae</taxon>
        <taxon>Raphanus</taxon>
    </lineage>
</organism>
<dbReference type="OrthoDB" id="676979at2759"/>
<dbReference type="InterPro" id="IPR032675">
    <property type="entry name" value="LRR_dom_sf"/>
</dbReference>
<dbReference type="InterPro" id="IPR011009">
    <property type="entry name" value="Kinase-like_dom_sf"/>
</dbReference>
<evidence type="ECO:0000256" key="18">
    <source>
        <dbReference type="ARBA" id="ARBA00023170"/>
    </source>
</evidence>
<evidence type="ECO:0000256" key="20">
    <source>
        <dbReference type="ARBA" id="ARBA00047899"/>
    </source>
</evidence>
<evidence type="ECO:0000256" key="3">
    <source>
        <dbReference type="ARBA" id="ARBA00008684"/>
    </source>
</evidence>
<dbReference type="Pfam" id="PF00560">
    <property type="entry name" value="LRR_1"/>
    <property type="match status" value="5"/>
</dbReference>
<evidence type="ECO:0000256" key="8">
    <source>
        <dbReference type="ARBA" id="ARBA00022614"/>
    </source>
</evidence>
<keyword evidence="26" id="KW-1185">Reference proteome</keyword>
<dbReference type="InterPro" id="IPR051420">
    <property type="entry name" value="Ser_Thr_Kinases_DiverseReg"/>
</dbReference>
<evidence type="ECO:0000259" key="25">
    <source>
        <dbReference type="PROSITE" id="PS50011"/>
    </source>
</evidence>